<feature type="transmembrane region" description="Helical" evidence="6">
    <location>
        <begin position="12"/>
        <end position="36"/>
    </location>
</feature>
<evidence type="ECO:0000256" key="5">
    <source>
        <dbReference type="ARBA" id="ARBA00023136"/>
    </source>
</evidence>
<dbReference type="PANTHER" id="PTHR30294:SF29">
    <property type="entry name" value="MULTIDRUG ABC TRANSPORTER PERMEASE YBHS-RELATED"/>
    <property type="match status" value="1"/>
</dbReference>
<dbReference type="NCBIfam" id="TIGR03518">
    <property type="entry name" value="ABC_perm_GldF"/>
    <property type="match status" value="1"/>
</dbReference>
<dbReference type="GO" id="GO:0140359">
    <property type="term" value="F:ABC-type transporter activity"/>
    <property type="evidence" value="ECO:0007669"/>
    <property type="project" value="InterPro"/>
</dbReference>
<sequence length="243" mass="27073">MKSIFIREMQNFFSSLTGYVIAIVFLVLTGLFLWVLPGYTNILDSGYATLDSLFLLAPWLFLFLVPAATMRMFADEKKAGTIELILTRPISDTALVVGKYLASIVLVSIILIPSLIFVYSVAKLGSPVGNLDWAATWGSYIGLFFLAAAYASIGIFTSSLTDNTIVAFLASVALSYLFYDGIVWFAELQSMEWARGVLISLSISEHYESLSRGVIDSRDILYFISFSLVFLLLTRVKLESRKW</sequence>
<proteinExistence type="predicted"/>
<feature type="transmembrane region" description="Helical" evidence="6">
    <location>
        <begin position="56"/>
        <end position="74"/>
    </location>
</feature>
<keyword evidence="5 6" id="KW-0472">Membrane</keyword>
<feature type="transmembrane region" description="Helical" evidence="6">
    <location>
        <begin position="220"/>
        <end position="238"/>
    </location>
</feature>
<gene>
    <name evidence="7" type="primary">gldF</name>
    <name evidence="7" type="ORF">FHG85_07840</name>
</gene>
<dbReference type="GO" id="GO:0005886">
    <property type="term" value="C:plasma membrane"/>
    <property type="evidence" value="ECO:0007669"/>
    <property type="project" value="UniProtKB-SubCell"/>
</dbReference>
<reference evidence="7 8" key="1">
    <citation type="submission" date="2019-07" db="EMBL/GenBank/DDBJ databases">
        <title>Thalassofilum flectens gen. nov., sp. nov., a novel moderate thermophilic anaerobe from a shallow sea hot spring in Kunashir Island (Russia), representing a new family in the order Bacteroidales, and proposal of Thalassofilacea fam. nov.</title>
        <authorList>
            <person name="Kochetkova T.V."/>
            <person name="Podosokorskaya O.A."/>
            <person name="Novikov A."/>
            <person name="Elcheninov A.G."/>
            <person name="Toshchakov S.V."/>
            <person name="Kublanov I.V."/>
        </authorList>
    </citation>
    <scope>NUCLEOTIDE SEQUENCE [LARGE SCALE GENOMIC DNA]</scope>
    <source>
        <strain evidence="7 8">38-H</strain>
    </source>
</reference>
<feature type="transmembrane region" description="Helical" evidence="6">
    <location>
        <begin position="95"/>
        <end position="122"/>
    </location>
</feature>
<keyword evidence="3 6" id="KW-0812">Transmembrane</keyword>
<keyword evidence="8" id="KW-1185">Reference proteome</keyword>
<evidence type="ECO:0000256" key="2">
    <source>
        <dbReference type="ARBA" id="ARBA00022475"/>
    </source>
</evidence>
<feature type="transmembrane region" description="Helical" evidence="6">
    <location>
        <begin position="134"/>
        <end position="153"/>
    </location>
</feature>
<evidence type="ECO:0000256" key="1">
    <source>
        <dbReference type="ARBA" id="ARBA00004651"/>
    </source>
</evidence>
<organism evidence="7 8">
    <name type="scientific">Tenuifilum thalassicum</name>
    <dbReference type="NCBI Taxonomy" id="2590900"/>
    <lineage>
        <taxon>Bacteria</taxon>
        <taxon>Pseudomonadati</taxon>
        <taxon>Bacteroidota</taxon>
        <taxon>Bacteroidia</taxon>
        <taxon>Bacteroidales</taxon>
        <taxon>Tenuifilaceae</taxon>
        <taxon>Tenuifilum</taxon>
    </lineage>
</organism>
<dbReference type="KEGG" id="ttz:FHG85_07840"/>
<name>A0A7D3Y009_9BACT</name>
<protein>
    <submittedName>
        <fullName evidence="7">Gliding motility-associated ABC transporter permease subunit GldF</fullName>
    </submittedName>
</protein>
<evidence type="ECO:0000256" key="4">
    <source>
        <dbReference type="ARBA" id="ARBA00022989"/>
    </source>
</evidence>
<keyword evidence="2" id="KW-1003">Cell membrane</keyword>
<dbReference type="InterPro" id="IPR051449">
    <property type="entry name" value="ABC-2_transporter_component"/>
</dbReference>
<dbReference type="RefSeq" id="WP_173074663.1">
    <property type="nucleotide sequence ID" value="NZ_CP041345.1"/>
</dbReference>
<evidence type="ECO:0000256" key="3">
    <source>
        <dbReference type="ARBA" id="ARBA00022692"/>
    </source>
</evidence>
<dbReference type="EMBL" id="CP041345">
    <property type="protein sequence ID" value="QKG80173.1"/>
    <property type="molecule type" value="Genomic_DNA"/>
</dbReference>
<evidence type="ECO:0000313" key="8">
    <source>
        <dbReference type="Proteomes" id="UP000500961"/>
    </source>
</evidence>
<dbReference type="InterPro" id="IPR019860">
    <property type="entry name" value="Motility-assoc_ABC_perm_GldF"/>
</dbReference>
<accession>A0A7D3Y009</accession>
<comment type="subcellular location">
    <subcellularLocation>
        <location evidence="1">Cell membrane</location>
        <topology evidence="1">Multi-pass membrane protein</topology>
    </subcellularLocation>
</comment>
<dbReference type="Proteomes" id="UP000500961">
    <property type="component" value="Chromosome"/>
</dbReference>
<dbReference type="Pfam" id="PF12679">
    <property type="entry name" value="ABC2_membrane_2"/>
    <property type="match status" value="1"/>
</dbReference>
<evidence type="ECO:0000256" key="6">
    <source>
        <dbReference type="SAM" id="Phobius"/>
    </source>
</evidence>
<dbReference type="AlphaFoldDB" id="A0A7D3Y009"/>
<feature type="transmembrane region" description="Helical" evidence="6">
    <location>
        <begin position="165"/>
        <end position="186"/>
    </location>
</feature>
<dbReference type="PANTHER" id="PTHR30294">
    <property type="entry name" value="MEMBRANE COMPONENT OF ABC TRANSPORTER YHHJ-RELATED"/>
    <property type="match status" value="1"/>
</dbReference>
<keyword evidence="4 6" id="KW-1133">Transmembrane helix</keyword>
<evidence type="ECO:0000313" key="7">
    <source>
        <dbReference type="EMBL" id="QKG80173.1"/>
    </source>
</evidence>